<dbReference type="eggNOG" id="ENOG502RMXX">
    <property type="taxonomic scope" value="Eukaryota"/>
</dbReference>
<evidence type="ECO:0000256" key="8">
    <source>
        <dbReference type="ARBA" id="ARBA00022777"/>
    </source>
</evidence>
<dbReference type="InterPro" id="IPR011009">
    <property type="entry name" value="Kinase-like_dom_sf"/>
</dbReference>
<dbReference type="SUPFAM" id="SSF56112">
    <property type="entry name" value="Protein kinase-like (PK-like)"/>
    <property type="match status" value="1"/>
</dbReference>
<dbReference type="PROSITE" id="PS00108">
    <property type="entry name" value="PROTEIN_KINASE_ST"/>
    <property type="match status" value="1"/>
</dbReference>
<dbReference type="CDD" id="cd14066">
    <property type="entry name" value="STKc_IRAK"/>
    <property type="match status" value="1"/>
</dbReference>
<accession>A0A059CTF1</accession>
<sequence>MSISVFQILLLLVSLKLQASGAAPGLAKPNCLETCGNVTIPFPFGIGAGCFFEEWYRIVCKQNNTVPILKKIGLRVLNISLPDGYVDGMINVSLPVIYSNASCGGDGRAAGVSLEGSQFVFSRTRNVFTLVGCNTLATVNTTQSAFVGCKSRCAGTNTSFSWNSACSGRDGCCQTMLPLNLQGFSVDFKEKGGHQGCKYAFLRSDFTGLYDLKLNKTVPVVLEWGIANNTEYGRKLIQQSKTDYPSYCHNQSVDGSEMLFTQCYCARAYGGNPYLTEGCKAKCFLDDWYQIVCEQNNTVPILKKIGLRVLNISLPDEDVDGMINVSLPVIYSNASCGGDGRGALVSLKGSPFVFSQKRNIFTVVGCNTLLTANGKESAVFGCQSKCAGTNFTISKYSACSGEDECCQSSLPLNLQGFGVDFEEESGDEGCKYAFLGSHSGVYDLRLSDTVPGVLEWGIANNTTYALDLIYQGYYRMNESFTCTRFKSLSSEGEGIIYRYRNSSVDSGEILSAQCRCRTGYHGNAYLIGGCKAECDPKRCPGTCVYKRGSFRCVGGGKTKFILIGTGAGLLGALLLCLALWGLYKYIKKRKEIKLKEKYFIGLLLESELSSAKGHVEKNKLFNSKYLEKATDNFNKDRILGQGGQGTVYKGMLKDGKIVAIKKPKAIDEGKVKQFINEVVILSQINHRNIVKLLGCCLETKVPLLVYEFIPNGTLYQYLHDSNEEFHVSWDTRLRIAVEIAGALFYLHSAASIPIYHRDIKSTNILLDEKYRAKVADFGTSKYISLDQTHATTLVQGTIGYLDPEYFQTGQFTDKSDVYSFGVVLVELLTGQKPISLLREQEGRNLATYFIISMEENRLFDIVDAQVLKEDKKEEIALVANLAKRCLNSNGRSRPTMKEVAMELEVMRKFPNPLGIQQNQEDQEATESYVVACKSSKPNIDVDVTTFSDAQPFIPSETW</sequence>
<evidence type="ECO:0000256" key="2">
    <source>
        <dbReference type="ARBA" id="ARBA00022527"/>
    </source>
</evidence>
<dbReference type="InterPro" id="IPR025287">
    <property type="entry name" value="WAK_GUB"/>
</dbReference>
<evidence type="ECO:0000256" key="1">
    <source>
        <dbReference type="ARBA" id="ARBA00004479"/>
    </source>
</evidence>
<evidence type="ECO:0000256" key="3">
    <source>
        <dbReference type="ARBA" id="ARBA00022553"/>
    </source>
</evidence>
<evidence type="ECO:0000256" key="11">
    <source>
        <dbReference type="ARBA" id="ARBA00023136"/>
    </source>
</evidence>
<keyword evidence="7" id="KW-0547">Nucleotide-binding</keyword>
<reference evidence="19" key="1">
    <citation type="submission" date="2013-07" db="EMBL/GenBank/DDBJ databases">
        <title>The genome of Eucalyptus grandis.</title>
        <authorList>
            <person name="Schmutz J."/>
            <person name="Hayes R."/>
            <person name="Myburg A."/>
            <person name="Tuskan G."/>
            <person name="Grattapaglia D."/>
            <person name="Rokhsar D.S."/>
        </authorList>
    </citation>
    <scope>NUCLEOTIDE SEQUENCE</scope>
    <source>
        <tissue evidence="19">Leaf extractions</tissue>
    </source>
</reference>
<dbReference type="FunCoup" id="A0A059CTF1">
    <property type="interactions" value="162"/>
</dbReference>
<feature type="chain" id="PRO_5001574771" description="Protein kinase domain-containing protein" evidence="17">
    <location>
        <begin position="23"/>
        <end position="958"/>
    </location>
</feature>
<comment type="subcellular location">
    <subcellularLocation>
        <location evidence="1">Membrane</location>
        <topology evidence="1">Single-pass type I membrane protein</topology>
    </subcellularLocation>
</comment>
<feature type="signal peptide" evidence="17">
    <location>
        <begin position="1"/>
        <end position="22"/>
    </location>
</feature>
<dbReference type="InterPro" id="IPR008271">
    <property type="entry name" value="Ser/Thr_kinase_AS"/>
</dbReference>
<dbReference type="PROSITE" id="PS50011">
    <property type="entry name" value="PROTEIN_KINASE_DOM"/>
    <property type="match status" value="1"/>
</dbReference>
<dbReference type="Gene3D" id="1.10.510.10">
    <property type="entry name" value="Transferase(Phosphotransferase) domain 1"/>
    <property type="match status" value="1"/>
</dbReference>
<dbReference type="InParanoid" id="A0A059CTF1"/>
<evidence type="ECO:0000256" key="13">
    <source>
        <dbReference type="ARBA" id="ARBA00023180"/>
    </source>
</evidence>
<dbReference type="AlphaFoldDB" id="A0A059CTF1"/>
<evidence type="ECO:0000313" key="19">
    <source>
        <dbReference type="EMBL" id="KCW81763.1"/>
    </source>
</evidence>
<evidence type="ECO:0000256" key="9">
    <source>
        <dbReference type="ARBA" id="ARBA00022840"/>
    </source>
</evidence>
<dbReference type="InterPro" id="IPR045274">
    <property type="entry name" value="WAK-like"/>
</dbReference>
<evidence type="ECO:0000256" key="17">
    <source>
        <dbReference type="SAM" id="SignalP"/>
    </source>
</evidence>
<dbReference type="GO" id="GO:0007166">
    <property type="term" value="P:cell surface receptor signaling pathway"/>
    <property type="evidence" value="ECO:0000318"/>
    <property type="project" value="GO_Central"/>
</dbReference>
<evidence type="ECO:0000256" key="6">
    <source>
        <dbReference type="ARBA" id="ARBA00022729"/>
    </source>
</evidence>
<dbReference type="FunFam" id="1.10.510.10:FF:000084">
    <property type="entry name" value="Wall-associated receptor kinase 2"/>
    <property type="match status" value="1"/>
</dbReference>
<keyword evidence="13" id="KW-0325">Glycoprotein</keyword>
<evidence type="ECO:0000256" key="4">
    <source>
        <dbReference type="ARBA" id="ARBA00022679"/>
    </source>
</evidence>
<dbReference type="EMBL" id="KK198755">
    <property type="protein sequence ID" value="KCW81763.1"/>
    <property type="molecule type" value="Genomic_DNA"/>
</dbReference>
<dbReference type="Pfam" id="PF13947">
    <property type="entry name" value="GUB_WAK_bind"/>
    <property type="match status" value="1"/>
</dbReference>
<feature type="domain" description="Protein kinase" evidence="18">
    <location>
        <begin position="633"/>
        <end position="906"/>
    </location>
</feature>
<proteinExistence type="predicted"/>
<keyword evidence="4" id="KW-0808">Transferase</keyword>
<evidence type="ECO:0000256" key="16">
    <source>
        <dbReference type="SAM" id="Phobius"/>
    </source>
</evidence>
<dbReference type="FunFam" id="3.30.200.20:FF:000043">
    <property type="entry name" value="Wall-associated receptor kinase 2"/>
    <property type="match status" value="1"/>
</dbReference>
<comment type="catalytic activity">
    <reaction evidence="14">
        <text>L-seryl-[protein] + ATP = O-phospho-L-seryl-[protein] + ADP + H(+)</text>
        <dbReference type="Rhea" id="RHEA:17989"/>
        <dbReference type="Rhea" id="RHEA-COMP:9863"/>
        <dbReference type="Rhea" id="RHEA-COMP:11604"/>
        <dbReference type="ChEBI" id="CHEBI:15378"/>
        <dbReference type="ChEBI" id="CHEBI:29999"/>
        <dbReference type="ChEBI" id="CHEBI:30616"/>
        <dbReference type="ChEBI" id="CHEBI:83421"/>
        <dbReference type="ChEBI" id="CHEBI:456216"/>
    </reaction>
</comment>
<dbReference type="InterPro" id="IPR001245">
    <property type="entry name" value="Ser-Thr/Tyr_kinase_cat_dom"/>
</dbReference>
<dbReference type="GO" id="GO:0004674">
    <property type="term" value="F:protein serine/threonine kinase activity"/>
    <property type="evidence" value="ECO:0007669"/>
    <property type="project" value="UniProtKB-KW"/>
</dbReference>
<dbReference type="PANTHER" id="PTHR27005">
    <property type="entry name" value="WALL-ASSOCIATED RECEPTOR KINASE-LIKE 21"/>
    <property type="match status" value="1"/>
</dbReference>
<dbReference type="GO" id="GO:0005524">
    <property type="term" value="F:ATP binding"/>
    <property type="evidence" value="ECO:0007669"/>
    <property type="project" value="UniProtKB-KW"/>
</dbReference>
<feature type="transmembrane region" description="Helical" evidence="16">
    <location>
        <begin position="560"/>
        <end position="583"/>
    </location>
</feature>
<evidence type="ECO:0000256" key="5">
    <source>
        <dbReference type="ARBA" id="ARBA00022692"/>
    </source>
</evidence>
<evidence type="ECO:0000256" key="14">
    <source>
        <dbReference type="ARBA" id="ARBA00047558"/>
    </source>
</evidence>
<dbReference type="Gene3D" id="3.30.200.20">
    <property type="entry name" value="Phosphorylase Kinase, domain 1"/>
    <property type="match status" value="1"/>
</dbReference>
<keyword evidence="2" id="KW-0723">Serine/threonine-protein kinase</keyword>
<protein>
    <recommendedName>
        <fullName evidence="18">Protein kinase domain-containing protein</fullName>
    </recommendedName>
</protein>
<keyword evidence="12" id="KW-1015">Disulfide bond</keyword>
<comment type="catalytic activity">
    <reaction evidence="15">
        <text>L-threonyl-[protein] + ATP = O-phospho-L-threonyl-[protein] + ADP + H(+)</text>
        <dbReference type="Rhea" id="RHEA:46608"/>
        <dbReference type="Rhea" id="RHEA-COMP:11060"/>
        <dbReference type="Rhea" id="RHEA-COMP:11605"/>
        <dbReference type="ChEBI" id="CHEBI:15378"/>
        <dbReference type="ChEBI" id="CHEBI:30013"/>
        <dbReference type="ChEBI" id="CHEBI:30616"/>
        <dbReference type="ChEBI" id="CHEBI:61977"/>
        <dbReference type="ChEBI" id="CHEBI:456216"/>
    </reaction>
</comment>
<name>A0A059CTF1_EUCGR</name>
<evidence type="ECO:0000256" key="15">
    <source>
        <dbReference type="ARBA" id="ARBA00047951"/>
    </source>
</evidence>
<organism evidence="19">
    <name type="scientific">Eucalyptus grandis</name>
    <name type="common">Flooded gum</name>
    <dbReference type="NCBI Taxonomy" id="71139"/>
    <lineage>
        <taxon>Eukaryota</taxon>
        <taxon>Viridiplantae</taxon>
        <taxon>Streptophyta</taxon>
        <taxon>Embryophyta</taxon>
        <taxon>Tracheophyta</taxon>
        <taxon>Spermatophyta</taxon>
        <taxon>Magnoliopsida</taxon>
        <taxon>eudicotyledons</taxon>
        <taxon>Gunneridae</taxon>
        <taxon>Pentapetalae</taxon>
        <taxon>rosids</taxon>
        <taxon>malvids</taxon>
        <taxon>Myrtales</taxon>
        <taxon>Myrtaceae</taxon>
        <taxon>Myrtoideae</taxon>
        <taxon>Eucalypteae</taxon>
        <taxon>Eucalyptus</taxon>
    </lineage>
</organism>
<dbReference type="Pfam" id="PF07714">
    <property type="entry name" value="PK_Tyr_Ser-Thr"/>
    <property type="match status" value="1"/>
</dbReference>
<keyword evidence="5 16" id="KW-0812">Transmembrane</keyword>
<keyword evidence="10 16" id="KW-1133">Transmembrane helix</keyword>
<evidence type="ECO:0000256" key="12">
    <source>
        <dbReference type="ARBA" id="ARBA00023157"/>
    </source>
</evidence>
<dbReference type="InterPro" id="IPR000719">
    <property type="entry name" value="Prot_kinase_dom"/>
</dbReference>
<dbReference type="SMART" id="SM00220">
    <property type="entry name" value="S_TKc"/>
    <property type="match status" value="1"/>
</dbReference>
<dbReference type="GO" id="GO:0005886">
    <property type="term" value="C:plasma membrane"/>
    <property type="evidence" value="ECO:0000318"/>
    <property type="project" value="GO_Central"/>
</dbReference>
<dbReference type="GO" id="GO:0030247">
    <property type="term" value="F:polysaccharide binding"/>
    <property type="evidence" value="ECO:0007669"/>
    <property type="project" value="InterPro"/>
</dbReference>
<keyword evidence="9" id="KW-0067">ATP-binding</keyword>
<gene>
    <name evidence="19" type="ORF">EUGRSUZ_C03129</name>
</gene>
<evidence type="ECO:0000256" key="7">
    <source>
        <dbReference type="ARBA" id="ARBA00022741"/>
    </source>
</evidence>
<keyword evidence="11 16" id="KW-0472">Membrane</keyword>
<evidence type="ECO:0000256" key="10">
    <source>
        <dbReference type="ARBA" id="ARBA00022989"/>
    </source>
</evidence>
<keyword evidence="3" id="KW-0597">Phosphoprotein</keyword>
<keyword evidence="6 17" id="KW-0732">Signal</keyword>
<keyword evidence="8" id="KW-0418">Kinase</keyword>
<dbReference type="PANTHER" id="PTHR27005:SF526">
    <property type="entry name" value="WALL ASSOCIATED KINASE-LIKE PROTEIN"/>
    <property type="match status" value="1"/>
</dbReference>
<dbReference type="Gramene" id="KCW81763">
    <property type="protein sequence ID" value="KCW81763"/>
    <property type="gene ID" value="EUGRSUZ_C03129"/>
</dbReference>
<evidence type="ECO:0000259" key="18">
    <source>
        <dbReference type="PROSITE" id="PS50011"/>
    </source>
</evidence>